<evidence type="ECO:0000256" key="1">
    <source>
        <dbReference type="SAM" id="Coils"/>
    </source>
</evidence>
<dbReference type="InterPro" id="IPR041219">
    <property type="entry name" value="Phage_lysozyme2"/>
</dbReference>
<sequence>MAAQVVDELIVTLSLDAQEYEKAEAEVERKTDRTFRQQQQRASATDRTNKDQQRRLKDVAAGVRSFATQVTAAVGIVSGLGAAVGGVLSGFLKFETGLRRQAVGTGLSNKEMQAWGATARRLGADADAGAEALANLAKEQRQGMLTGNAPTLMALGRMGVNIDTSRSLQDILGDAQARYRAAPDGQKQQFEDSLAAQGVSSDLILMIKSERDVREAFTQSLSQATEENRKALDQLADAFESMKATAISISATLLEALQPAIAEAAVRLSDMATQFVTFTKDVQDAGGGVDGFQQALDKNIPLLGRLFEGFRLEAQLIGEAAAVVRNVFRSVDQTLSPIIKKIAWAFGYDHGSDDKAFGADYGVDPSKPRLSTGQRAALAVSDWWNSAVTGSRSANKAADAGNPYNLPRNIENDAPSANPYNLPRNIENDAPGATGSAQDLMSKLITQYGLTAQQAAAVVANWNRESGLRSNAFNGAGGGTGARGLAQWRGERTKAFQARYGVMPDQASIDQQVEFAMTDPYERSLMQKAFAKGGTAQQLGRSYSEIYEAHGKTAEDIRRGNDAQRLAGTYGQGGGTNVSIQNMTVQTPDATGFVGGMQRLGGTQSYNTVIR</sequence>
<evidence type="ECO:0000313" key="5">
    <source>
        <dbReference type="Proteomes" id="UP000272247"/>
    </source>
</evidence>
<protein>
    <submittedName>
        <fullName evidence="4">Tail length tape measure protein</fullName>
    </submittedName>
</protein>
<keyword evidence="5" id="KW-1185">Reference proteome</keyword>
<evidence type="ECO:0000313" key="4">
    <source>
        <dbReference type="EMBL" id="APQ41930.1"/>
    </source>
</evidence>
<feature type="coiled-coil region" evidence="1">
    <location>
        <begin position="214"/>
        <end position="241"/>
    </location>
</feature>
<name>A0A3G1GLH3_9CAUD</name>
<keyword evidence="1" id="KW-0175">Coiled coil</keyword>
<reference evidence="4 5" key="1">
    <citation type="submission" date="2016-11" db="EMBL/GenBank/DDBJ databases">
        <authorList>
            <person name="Gasic K."/>
        </authorList>
    </citation>
    <scope>NUCLEOTIDE SEQUENCE [LARGE SCALE GENOMIC DNA]</scope>
</reference>
<feature type="compositionally biased region" description="Polar residues" evidence="2">
    <location>
        <begin position="36"/>
        <end position="46"/>
    </location>
</feature>
<proteinExistence type="predicted"/>
<organism evidence="4 5">
    <name type="scientific">Xanthomonas phage KPhi1</name>
    <dbReference type="NCBI Taxonomy" id="1927017"/>
    <lineage>
        <taxon>Viruses</taxon>
        <taxon>Duplodnaviria</taxon>
        <taxon>Heunggongvirae</taxon>
        <taxon>Uroviricota</taxon>
        <taxon>Caudoviricetes</taxon>
        <taxon>Kantovirinae</taxon>
        <taxon>Beograduvirus</taxon>
        <taxon>Beograduvirus KPhi1</taxon>
    </lineage>
</organism>
<feature type="domain" description="Phage tail lysozyme" evidence="3">
    <location>
        <begin position="437"/>
        <end position="567"/>
    </location>
</feature>
<dbReference type="EMBL" id="KY210139">
    <property type="protein sequence ID" value="APQ41930.1"/>
    <property type="molecule type" value="Genomic_DNA"/>
</dbReference>
<dbReference type="Gene3D" id="1.10.530.10">
    <property type="match status" value="1"/>
</dbReference>
<evidence type="ECO:0000256" key="2">
    <source>
        <dbReference type="SAM" id="MobiDB-lite"/>
    </source>
</evidence>
<dbReference type="Pfam" id="PF18013">
    <property type="entry name" value="Phage_lysozyme2"/>
    <property type="match status" value="1"/>
</dbReference>
<accession>A0A3G1GLH3</accession>
<dbReference type="Proteomes" id="UP000272247">
    <property type="component" value="Segment"/>
</dbReference>
<evidence type="ECO:0000259" key="3">
    <source>
        <dbReference type="Pfam" id="PF18013"/>
    </source>
</evidence>
<feature type="region of interest" description="Disordered" evidence="2">
    <location>
        <begin position="28"/>
        <end position="54"/>
    </location>
</feature>
<gene>
    <name evidence="4" type="ORF">K1pha_51</name>
</gene>